<dbReference type="InterPro" id="IPR003609">
    <property type="entry name" value="Pan_app"/>
</dbReference>
<evidence type="ECO:0000256" key="1">
    <source>
        <dbReference type="SAM" id="Phobius"/>
    </source>
</evidence>
<keyword evidence="1" id="KW-1133">Transmembrane helix</keyword>
<sequence length="354" mass="40760">MDPEEAQGQDHPRSRRTCLRSFRMSYGPVLFLVACGGWMGVGLSAIVTSEGIYGVSDMYYENAIVHSSMRTEERLLETYYPTSGISVQQMLLMCHRRCIQHSNCHSFIFNASGNYCRLTTYDRCADSLPILYKKDGMKTFDVRPGHLPKPIRTCFTECLQGDCWICGRLHCQGEHCDDCAHNCWNEQLKNKTAYLLLWKTEALTLTSKYHCDRGWQKIWRFKKDESSITKSFMYDLLWVNPLSLRLRVVYDDFTVYSYFANFSYSSKIIGVGNFLGGDAGNYWQAPFENLNLKTTCPLFHSVDYNCTSDGDGLYSNLTWLTGNDTLDSKILTEVDIWVTAVGEEWYDQAYPWVV</sequence>
<dbReference type="Proteomes" id="UP000747542">
    <property type="component" value="Unassembled WGS sequence"/>
</dbReference>
<proteinExistence type="predicted"/>
<evidence type="ECO:0000259" key="2">
    <source>
        <dbReference type="Pfam" id="PF00024"/>
    </source>
</evidence>
<dbReference type="EMBL" id="JAHLQT010022555">
    <property type="protein sequence ID" value="KAG7166406.1"/>
    <property type="molecule type" value="Genomic_DNA"/>
</dbReference>
<keyword evidence="4" id="KW-1185">Reference proteome</keyword>
<dbReference type="AlphaFoldDB" id="A0A8J5K1C5"/>
<evidence type="ECO:0000313" key="3">
    <source>
        <dbReference type="EMBL" id="KAG7166406.1"/>
    </source>
</evidence>
<feature type="domain" description="Apple" evidence="2">
    <location>
        <begin position="90"/>
        <end position="123"/>
    </location>
</feature>
<organism evidence="3 4">
    <name type="scientific">Homarus americanus</name>
    <name type="common">American lobster</name>
    <dbReference type="NCBI Taxonomy" id="6706"/>
    <lineage>
        <taxon>Eukaryota</taxon>
        <taxon>Metazoa</taxon>
        <taxon>Ecdysozoa</taxon>
        <taxon>Arthropoda</taxon>
        <taxon>Crustacea</taxon>
        <taxon>Multicrustacea</taxon>
        <taxon>Malacostraca</taxon>
        <taxon>Eumalacostraca</taxon>
        <taxon>Eucarida</taxon>
        <taxon>Decapoda</taxon>
        <taxon>Pleocyemata</taxon>
        <taxon>Astacidea</taxon>
        <taxon>Nephropoidea</taxon>
        <taxon>Nephropidae</taxon>
        <taxon>Homarus</taxon>
    </lineage>
</organism>
<dbReference type="Pfam" id="PF00024">
    <property type="entry name" value="PAN_1"/>
    <property type="match status" value="1"/>
</dbReference>
<protein>
    <recommendedName>
        <fullName evidence="2">Apple domain-containing protein</fullName>
    </recommendedName>
</protein>
<evidence type="ECO:0000313" key="4">
    <source>
        <dbReference type="Proteomes" id="UP000747542"/>
    </source>
</evidence>
<comment type="caution">
    <text evidence="3">The sequence shown here is derived from an EMBL/GenBank/DDBJ whole genome shotgun (WGS) entry which is preliminary data.</text>
</comment>
<keyword evidence="1" id="KW-0472">Membrane</keyword>
<dbReference type="SUPFAM" id="SSF57414">
    <property type="entry name" value="Hairpin loop containing domain-like"/>
    <property type="match status" value="1"/>
</dbReference>
<keyword evidence="1" id="KW-0812">Transmembrane</keyword>
<feature type="transmembrane region" description="Helical" evidence="1">
    <location>
        <begin position="25"/>
        <end position="47"/>
    </location>
</feature>
<reference evidence="3" key="1">
    <citation type="journal article" date="2021" name="Sci. Adv.">
        <title>The American lobster genome reveals insights on longevity, neural, and immune adaptations.</title>
        <authorList>
            <person name="Polinski J.M."/>
            <person name="Zimin A.V."/>
            <person name="Clark K.F."/>
            <person name="Kohn A.B."/>
            <person name="Sadowski N."/>
            <person name="Timp W."/>
            <person name="Ptitsyn A."/>
            <person name="Khanna P."/>
            <person name="Romanova D.Y."/>
            <person name="Williams P."/>
            <person name="Greenwood S.J."/>
            <person name="Moroz L.L."/>
            <person name="Walt D.R."/>
            <person name="Bodnar A.G."/>
        </authorList>
    </citation>
    <scope>NUCLEOTIDE SEQUENCE</scope>
    <source>
        <strain evidence="3">GMGI-L3</strain>
    </source>
</reference>
<accession>A0A8J5K1C5</accession>
<gene>
    <name evidence="3" type="ORF">Hamer_G025714</name>
</gene>
<name>A0A8J5K1C5_HOMAM</name>